<reference evidence="3 4" key="1">
    <citation type="journal article" date="2019" name="Arch. Virol.">
        <title>Full genome sequence of a new polymycovirus infecting Fusarium redolens.</title>
        <authorList>
            <person name="Mahillon M."/>
            <person name="Decroes A."/>
            <person name="Lienard C."/>
            <person name="Bragard C."/>
            <person name="Legreve A."/>
        </authorList>
    </citation>
    <scope>NUCLEOTIDE SEQUENCE [LARGE SCALE GENOMIC DNA]</scope>
    <source>
        <strain evidence="3">FRPV.A63-1</strain>
    </source>
</reference>
<dbReference type="InterPro" id="IPR041698">
    <property type="entry name" value="Methyltransf_25"/>
</dbReference>
<dbReference type="InterPro" id="IPR029063">
    <property type="entry name" value="SAM-dependent_MTases_sf"/>
</dbReference>
<keyword evidence="4" id="KW-1185">Reference proteome</keyword>
<evidence type="ECO:0000256" key="1">
    <source>
        <dbReference type="SAM" id="MobiDB-lite"/>
    </source>
</evidence>
<dbReference type="SUPFAM" id="SSF53335">
    <property type="entry name" value="S-adenosyl-L-methionine-dependent methyltransferases"/>
    <property type="match status" value="1"/>
</dbReference>
<dbReference type="GO" id="GO:0032259">
    <property type="term" value="P:methylation"/>
    <property type="evidence" value="ECO:0007669"/>
    <property type="project" value="UniProtKB-KW"/>
</dbReference>
<proteinExistence type="predicted"/>
<feature type="region of interest" description="Disordered" evidence="1">
    <location>
        <begin position="1"/>
        <end position="35"/>
    </location>
</feature>
<name>A0A513ZVD8_9VIRU</name>
<dbReference type="GeneID" id="65246969"/>
<accession>A0A513ZVD8</accession>
<dbReference type="KEGG" id="vg:65246969"/>
<dbReference type="RefSeq" id="YP_010086041.1">
    <property type="nucleotide sequence ID" value="NC_055278.1"/>
</dbReference>
<evidence type="ECO:0000313" key="4">
    <source>
        <dbReference type="Proteomes" id="UP000502036"/>
    </source>
</evidence>
<dbReference type="Gene3D" id="3.40.50.150">
    <property type="entry name" value="Vaccinia Virus protein VP39"/>
    <property type="match status" value="1"/>
</dbReference>
<dbReference type="CDD" id="cd02440">
    <property type="entry name" value="AdoMet_MTases"/>
    <property type="match status" value="1"/>
</dbReference>
<feature type="compositionally biased region" description="Polar residues" evidence="1">
    <location>
        <begin position="15"/>
        <end position="24"/>
    </location>
</feature>
<sequence>MRQYAHRSVRGARPPSSSVASWRSTARERPPSIRSGSSFSIALSGARSVSTVKANTESVEHHAPLEIYEYGDPLAEYLSTPVVDHSDETSTTALRYLTAAQLESLRNTERSASITLLSVIKSLVPVNGSHVLILACGSGSFSRGVAKLGPASLTLVDLDRTAVHRAVKSIEACGQDAAVSVYPEVSGAWEFVGDSDLKYDLVVCTHSVGQIVKSSPDSLQLFVDDVASVLAPGGVLVMDEHLGFTDVDGPAPGDLQDTVDRFIATGLGKFHDDVNYTLPRAVKGCTRRAEWTTPGKPHPMQRWQYFAYERRDDDNDSDESHVVAPCDFSRLGPLPVCGSVSDRSIFDMCYPSAARGRKVPLARDDQQSTHPTKMMPKLDGSPVVVSFEDDVCTFFGSTEGGTFRLPMAFDQPVMAIGELCTTSIGNKLIFITGVVDIGGACVDPMSETIMSGFRQLIAPLMTVGIVPNMPSLLPHVTHDRLNLPRAPNGQSVPVDGINVRMGDRWGKFFKASSTLSVDVTSVSWQEFRKQAEGTLTLLRPFGTTELPAVSVPDGVADSDVIEVGVRVAQKRPQPVLLRRRRDKTASDGLGKFVVFLSGVQRMGALGSVVKNTQELVAYLNTG</sequence>
<organism evidence="3 4">
    <name type="scientific">Fusarium redolens polymycovirus 1</name>
    <dbReference type="NCBI Taxonomy" id="2546034"/>
    <lineage>
        <taxon>Viruses</taxon>
        <taxon>Riboviria</taxon>
        <taxon>Riboviria incertae sedis</taxon>
        <taxon>Polymycoviridae</taxon>
        <taxon>Polymycovirus</taxon>
        <taxon>Polymycovirus fusarii</taxon>
    </lineage>
</organism>
<keyword evidence="3" id="KW-0808">Transferase</keyword>
<feature type="compositionally biased region" description="Basic residues" evidence="1">
    <location>
        <begin position="1"/>
        <end position="10"/>
    </location>
</feature>
<dbReference type="GO" id="GO:0008168">
    <property type="term" value="F:methyltransferase activity"/>
    <property type="evidence" value="ECO:0007669"/>
    <property type="project" value="UniProtKB-KW"/>
</dbReference>
<dbReference type="EMBL" id="MK609922">
    <property type="protein sequence ID" value="QDH44658.1"/>
    <property type="molecule type" value="Genomic_RNA"/>
</dbReference>
<evidence type="ECO:0000259" key="2">
    <source>
        <dbReference type="Pfam" id="PF13649"/>
    </source>
</evidence>
<evidence type="ECO:0000313" key="3">
    <source>
        <dbReference type="EMBL" id="QDH44658.1"/>
    </source>
</evidence>
<dbReference type="Proteomes" id="UP000502036">
    <property type="component" value="Genome"/>
</dbReference>
<dbReference type="Pfam" id="PF13649">
    <property type="entry name" value="Methyltransf_25"/>
    <property type="match status" value="1"/>
</dbReference>
<protein>
    <submittedName>
        <fullName evidence="3">Methyltransferase</fullName>
    </submittedName>
</protein>
<keyword evidence="3" id="KW-0489">Methyltransferase</keyword>
<feature type="domain" description="Methyltransferase" evidence="2">
    <location>
        <begin position="131"/>
        <end position="234"/>
    </location>
</feature>